<comment type="caution">
    <text evidence="4">The sequence shown here is derived from an EMBL/GenBank/DDBJ whole genome shotgun (WGS) entry which is preliminary data.</text>
</comment>
<dbReference type="Gene3D" id="3.50.4.10">
    <property type="entry name" value="Hepatocyte Growth Factor"/>
    <property type="match status" value="1"/>
</dbReference>
<sequence>MKITQDIFLALALASSATFANALSYTCPGDKGKKIIRNEKEYEFKCAEGVKGIPLKTVDAIDNVDCAGICATDASCLHSTYNEKTGKCEIKGSGNIFTYTAQPISTWYFIAGAPGQPDTGSAPPVAPVVPPVVPPTDGTGTEKPITGGSGSGGAGSGNLASYSCPLNNLETYTIGHITYELQCGNGHSLGHWTSEPGTDLKACADRCAAIPQCNSCDFDRNTKICYFKTAPSVTAPWASGDAWYRVTCPKVRATVANTKPDITKSLNCPSDDGKIFEGSDGTWFYLQCCTDTDGASILGLETASSHSDCLEKCVANKACKSATYADGGGASSPNCKLYGHGMFSTTVVTSGVHHAYVTDPPTNDPLVSNAKLCSTQCPDAHGQLFVSATGENFQMTCDKRHGTTYLKIDRRPSFEACMSACGAMPACHSAEYEPRTKKCYYGNNYNQPAIDAKAFVSAHSLGCAGACSSCKKGCDSLGSSALSADVAECDANHGNLVTSGGEDFRLSCRHCYRGISSYKLPAATMAECAKACAGDAKCHGVNWLGPLTGCWAHPEKDSAGNAPTFWRDARCDALLPQSRSVPDPTIGIDTDEITTRDW</sequence>
<feature type="signal peptide" evidence="2">
    <location>
        <begin position="1"/>
        <end position="22"/>
    </location>
</feature>
<evidence type="ECO:0000259" key="3">
    <source>
        <dbReference type="PROSITE" id="PS50948"/>
    </source>
</evidence>
<reference evidence="4" key="1">
    <citation type="journal article" date="2021" name="Nat. Commun.">
        <title>Genetic determinants of endophytism in the Arabidopsis root mycobiome.</title>
        <authorList>
            <person name="Mesny F."/>
            <person name="Miyauchi S."/>
            <person name="Thiergart T."/>
            <person name="Pickel B."/>
            <person name="Atanasova L."/>
            <person name="Karlsson M."/>
            <person name="Huettel B."/>
            <person name="Barry K.W."/>
            <person name="Haridas S."/>
            <person name="Chen C."/>
            <person name="Bauer D."/>
            <person name="Andreopoulos W."/>
            <person name="Pangilinan J."/>
            <person name="LaButti K."/>
            <person name="Riley R."/>
            <person name="Lipzen A."/>
            <person name="Clum A."/>
            <person name="Drula E."/>
            <person name="Henrissat B."/>
            <person name="Kohler A."/>
            <person name="Grigoriev I.V."/>
            <person name="Martin F.M."/>
            <person name="Hacquard S."/>
        </authorList>
    </citation>
    <scope>NUCLEOTIDE SEQUENCE</scope>
    <source>
        <strain evidence="4">MPI-CAGE-AT-0021</strain>
    </source>
</reference>
<name>A0A9P9EGN4_9HYPO</name>
<dbReference type="InterPro" id="IPR003609">
    <property type="entry name" value="Pan_app"/>
</dbReference>
<accession>A0A9P9EGN4</accession>
<organism evidence="4 5">
    <name type="scientific">Dactylonectria estremocensis</name>
    <dbReference type="NCBI Taxonomy" id="1079267"/>
    <lineage>
        <taxon>Eukaryota</taxon>
        <taxon>Fungi</taxon>
        <taxon>Dikarya</taxon>
        <taxon>Ascomycota</taxon>
        <taxon>Pezizomycotina</taxon>
        <taxon>Sordariomycetes</taxon>
        <taxon>Hypocreomycetidae</taxon>
        <taxon>Hypocreales</taxon>
        <taxon>Nectriaceae</taxon>
        <taxon>Dactylonectria</taxon>
    </lineage>
</organism>
<dbReference type="EMBL" id="JAGMUU010000016">
    <property type="protein sequence ID" value="KAH7136752.1"/>
    <property type="molecule type" value="Genomic_DNA"/>
</dbReference>
<gene>
    <name evidence="4" type="ORF">B0J13DRAFT_677590</name>
</gene>
<evidence type="ECO:0000256" key="1">
    <source>
        <dbReference type="SAM" id="MobiDB-lite"/>
    </source>
</evidence>
<feature type="chain" id="PRO_5040284918" description="Apple domain-containing protein" evidence="2">
    <location>
        <begin position="23"/>
        <end position="598"/>
    </location>
</feature>
<dbReference type="Pfam" id="PF14295">
    <property type="entry name" value="PAN_4"/>
    <property type="match status" value="2"/>
</dbReference>
<evidence type="ECO:0000256" key="2">
    <source>
        <dbReference type="SAM" id="SignalP"/>
    </source>
</evidence>
<evidence type="ECO:0000313" key="5">
    <source>
        <dbReference type="Proteomes" id="UP000717696"/>
    </source>
</evidence>
<dbReference type="OrthoDB" id="4388755at2759"/>
<evidence type="ECO:0000313" key="4">
    <source>
        <dbReference type="EMBL" id="KAH7136752.1"/>
    </source>
</evidence>
<dbReference type="Proteomes" id="UP000717696">
    <property type="component" value="Unassembled WGS sequence"/>
</dbReference>
<keyword evidence="2" id="KW-0732">Signal</keyword>
<protein>
    <recommendedName>
        <fullName evidence="3">Apple domain-containing protein</fullName>
    </recommendedName>
</protein>
<keyword evidence="5" id="KW-1185">Reference proteome</keyword>
<feature type="domain" description="Apple" evidence="3">
    <location>
        <begin position="289"/>
        <end position="361"/>
    </location>
</feature>
<proteinExistence type="predicted"/>
<dbReference type="AlphaFoldDB" id="A0A9P9EGN4"/>
<feature type="region of interest" description="Disordered" evidence="1">
    <location>
        <begin position="133"/>
        <end position="152"/>
    </location>
</feature>
<dbReference type="Pfam" id="PF00024">
    <property type="entry name" value="PAN_1"/>
    <property type="match status" value="3"/>
</dbReference>
<dbReference type="PROSITE" id="PS50948">
    <property type="entry name" value="PAN"/>
    <property type="match status" value="1"/>
</dbReference>